<comment type="caution">
    <text evidence="1">The sequence shown here is derived from an EMBL/GenBank/DDBJ whole genome shotgun (WGS) entry which is preliminary data.</text>
</comment>
<evidence type="ECO:0000313" key="1">
    <source>
        <dbReference type="EMBL" id="TVU27152.1"/>
    </source>
</evidence>
<gene>
    <name evidence="1" type="ORF">EJB05_29735</name>
</gene>
<reference evidence="1 2" key="1">
    <citation type="journal article" date="2019" name="Sci. Rep.">
        <title>A high-quality genome of Eragrostis curvula grass provides insights into Poaceae evolution and supports new strategies to enhance forage quality.</title>
        <authorList>
            <person name="Carballo J."/>
            <person name="Santos B.A.C.M."/>
            <person name="Zappacosta D."/>
            <person name="Garbus I."/>
            <person name="Selva J.P."/>
            <person name="Gallo C.A."/>
            <person name="Diaz A."/>
            <person name="Albertini E."/>
            <person name="Caccamo M."/>
            <person name="Echenique V."/>
        </authorList>
    </citation>
    <scope>NUCLEOTIDE SEQUENCE [LARGE SCALE GENOMIC DNA]</scope>
    <source>
        <strain evidence="2">cv. Victoria</strain>
        <tissue evidence="1">Leaf</tissue>
    </source>
</reference>
<evidence type="ECO:0000313" key="2">
    <source>
        <dbReference type="Proteomes" id="UP000324897"/>
    </source>
</evidence>
<proteinExistence type="predicted"/>
<accession>A0A5J9UTH6</accession>
<evidence type="ECO:0008006" key="3">
    <source>
        <dbReference type="Google" id="ProtNLM"/>
    </source>
</evidence>
<dbReference type="EMBL" id="RWGY01000013">
    <property type="protein sequence ID" value="TVU27152.1"/>
    <property type="molecule type" value="Genomic_DNA"/>
</dbReference>
<organism evidence="1 2">
    <name type="scientific">Eragrostis curvula</name>
    <name type="common">weeping love grass</name>
    <dbReference type="NCBI Taxonomy" id="38414"/>
    <lineage>
        <taxon>Eukaryota</taxon>
        <taxon>Viridiplantae</taxon>
        <taxon>Streptophyta</taxon>
        <taxon>Embryophyta</taxon>
        <taxon>Tracheophyta</taxon>
        <taxon>Spermatophyta</taxon>
        <taxon>Magnoliopsida</taxon>
        <taxon>Liliopsida</taxon>
        <taxon>Poales</taxon>
        <taxon>Poaceae</taxon>
        <taxon>PACMAD clade</taxon>
        <taxon>Chloridoideae</taxon>
        <taxon>Eragrostideae</taxon>
        <taxon>Eragrostidinae</taxon>
        <taxon>Eragrostis</taxon>
    </lineage>
</organism>
<name>A0A5J9UTH6_9POAL</name>
<dbReference type="AlphaFoldDB" id="A0A5J9UTH6"/>
<feature type="non-terminal residue" evidence="1">
    <location>
        <position position="1"/>
    </location>
</feature>
<dbReference type="Proteomes" id="UP000324897">
    <property type="component" value="Chromosome 2"/>
</dbReference>
<protein>
    <recommendedName>
        <fullName evidence="3">Reverse transcriptase zinc-binding domain-containing protein</fullName>
    </recommendedName>
</protein>
<dbReference type="Gramene" id="TVU27152">
    <property type="protein sequence ID" value="TVU27152"/>
    <property type="gene ID" value="EJB05_29735"/>
</dbReference>
<dbReference type="OrthoDB" id="1938246at2759"/>
<sequence>MLQGRDILKRGIIKRFGPRSSIDIWEDNCIPGIYSLKPPVRLDEAQVERVNELFIPGTRVWNEVLVKEFFIPMDAEEILKVKPTIHGAADFFAWAFEKNAELTRRHVAMESHCEACGDPSESLYNVVAECTYARRFWEAVKEANGVKLPVLHPVTWAKDILSGHFCSGDNANMLVCGAWSLWSGRNAREPRREAVEPKGGSQACCENA</sequence>
<keyword evidence="2" id="KW-1185">Reference proteome</keyword>